<comment type="pathway">
    <text evidence="1 14">Phospholipid metabolism; phosphatidylcholine biosynthesis.</text>
</comment>
<evidence type="ECO:0000256" key="14">
    <source>
        <dbReference type="HAMAP-Rule" id="MF_03216"/>
    </source>
</evidence>
<comment type="similarity">
    <text evidence="14">Belongs to the class VI-like SAM-binding methyltransferase superfamily. PEMT/PEM2 methyltransferase family.</text>
</comment>
<evidence type="ECO:0000313" key="17">
    <source>
        <dbReference type="EMBL" id="KAJ8793690.1"/>
    </source>
</evidence>
<evidence type="ECO:0000256" key="6">
    <source>
        <dbReference type="ARBA" id="ARBA00022691"/>
    </source>
</evidence>
<sequence length="471" mass="50849">MPCPGQVVSLLWPSSLREAGDGQEMGPSQLRTPDQEVSWGLGHSEKEADSAAVSSRHASTPGLSRQRYEVKEQVLGGHLGGQGGQSGPQRAFGGKTLHRPQSSGGPSPESGGPSARFARLKLGPLCCPGLWAGVQPVTAPLDTGERPLLQGPDPVCWEQKSLPGPQPSHRCSDSSPWVGAALQAFVRMETPLARHEADDSRPLVGPHFVHVPRSVARWEHKTRKLSRAFGSPHLACYTLGGAILLLNVLRSHWYSFVTLRTAPHEWVSVSHGLRRSGQEPGGAGGSKPPPTPVCSLPEGGSLRVDRRLCPCGHLAASRCCTRVQLELLKDTVRWPSGRTKEHFTQAMLSQARMQSLDNPLAYRVGLALLGVGGVFVLSSFLALGFTGTFLGDYFGILKEARVTTFPFSILDNPMYWGSTANYLGWAIMHASPAGLLLTTVVALIYTVAILYEEPFTAEIYRQKASQAHKRS</sequence>
<feature type="region of interest" description="Disordered" evidence="15">
    <location>
        <begin position="272"/>
        <end position="296"/>
    </location>
</feature>
<dbReference type="GO" id="GO:0031966">
    <property type="term" value="C:mitochondrial membrane"/>
    <property type="evidence" value="ECO:0007669"/>
    <property type="project" value="UniProtKB-SubCell"/>
</dbReference>
<evidence type="ECO:0000256" key="12">
    <source>
        <dbReference type="ARBA" id="ARBA00023209"/>
    </source>
</evidence>
<comment type="function">
    <text evidence="14">Catalyzes the three sequential steps of the methylation pathway for the biosynthesis of phosphatidylcholine, a critical and essential component for membrane structure. Uses S-adenosylmethionine (S-adenosyl-L-methionine, SAM or AdoMet) as the methyl group donor for the methylation of phosphatidylethanolamine (1,2-diacyl-sn-glycero-3-phosphoethanolamine, PE) to phosphatidylmonomethylethanolamine (1,2-diacyl-sn-glycero-3-phospho-N-methylethanolamine, PMME), PMME to phosphatidyldimethylethanolamine (1,2-diacyl-sn-glycero-3-phospho-N,N-dimethylethanolamine, PDME), and PDME to phosphatidylcholine (1,2-diacyl-sn-glycero-3-phosphocholine, PC), producing S-adenosyl-L-homocysteine in each step.</text>
</comment>
<keyword evidence="6 14" id="KW-0949">S-adenosyl-L-methionine</keyword>
<keyword evidence="12 14" id="KW-0594">Phospholipid biosynthesis</keyword>
<dbReference type="EC" id="2.1.1.71" evidence="14"/>
<dbReference type="Pfam" id="PF04191">
    <property type="entry name" value="PEMT"/>
    <property type="match status" value="1"/>
</dbReference>
<evidence type="ECO:0000256" key="5">
    <source>
        <dbReference type="ARBA" id="ARBA00022679"/>
    </source>
</evidence>
<dbReference type="Proteomes" id="UP001159641">
    <property type="component" value="Unassembled WGS sequence"/>
</dbReference>
<evidence type="ECO:0000256" key="4">
    <source>
        <dbReference type="ARBA" id="ARBA00022603"/>
    </source>
</evidence>
<evidence type="ECO:0000313" key="18">
    <source>
        <dbReference type="Proteomes" id="UP001159641"/>
    </source>
</evidence>
<keyword evidence="14" id="KW-0496">Mitochondrion</keyword>
<evidence type="ECO:0000256" key="1">
    <source>
        <dbReference type="ARBA" id="ARBA00004969"/>
    </source>
</evidence>
<feature type="topological domain" description="Lumenal" evidence="14">
    <location>
        <begin position="1"/>
        <end position="173"/>
    </location>
</feature>
<evidence type="ECO:0000256" key="8">
    <source>
        <dbReference type="ARBA" id="ARBA00022824"/>
    </source>
</evidence>
<evidence type="ECO:0000256" key="9">
    <source>
        <dbReference type="ARBA" id="ARBA00022989"/>
    </source>
</evidence>
<dbReference type="Gene3D" id="1.20.120.1630">
    <property type="match status" value="1"/>
</dbReference>
<feature type="region of interest" description="Disordered" evidence="15">
    <location>
        <begin position="14"/>
        <end position="116"/>
    </location>
</feature>
<dbReference type="EMBL" id="JAIQCJ010000944">
    <property type="protein sequence ID" value="KAJ8793690.1"/>
    <property type="molecule type" value="Genomic_DNA"/>
</dbReference>
<dbReference type="GO" id="GO:0000773">
    <property type="term" value="F:phosphatidyl-N-methylethanolamine N-methyltransferase activity"/>
    <property type="evidence" value="ECO:0007669"/>
    <property type="project" value="UniProtKB-UniRule"/>
</dbReference>
<keyword evidence="4 14" id="KW-0489">Methyltransferase</keyword>
<keyword evidence="8 14" id="KW-0256">Endoplasmic reticulum</keyword>
<dbReference type="InterPro" id="IPR024960">
    <property type="entry name" value="PEMT/MFAP"/>
</dbReference>
<evidence type="ECO:0000256" key="10">
    <source>
        <dbReference type="ARBA" id="ARBA00023098"/>
    </source>
</evidence>
<comment type="catalytic activity">
    <reaction evidence="14">
        <text>a 1,2-diacyl-sn-glycero-3-phospho-N,N-dimethylethanolamine + S-adenosyl-L-methionine = a 1,2-diacyl-sn-glycero-3-phosphocholine + S-adenosyl-L-homocysteine + H(+)</text>
        <dbReference type="Rhea" id="RHEA:32739"/>
        <dbReference type="ChEBI" id="CHEBI:15378"/>
        <dbReference type="ChEBI" id="CHEBI:57643"/>
        <dbReference type="ChEBI" id="CHEBI:57856"/>
        <dbReference type="ChEBI" id="CHEBI:59789"/>
        <dbReference type="ChEBI" id="CHEBI:64572"/>
    </reaction>
</comment>
<comment type="pathway">
    <text evidence="2">Lipid metabolism.</text>
</comment>
<feature type="compositionally biased region" description="Low complexity" evidence="15">
    <location>
        <begin position="100"/>
        <end position="114"/>
    </location>
</feature>
<evidence type="ECO:0000256" key="11">
    <source>
        <dbReference type="ARBA" id="ARBA00023136"/>
    </source>
</evidence>
<dbReference type="InterPro" id="IPR007318">
    <property type="entry name" value="Phopholipid_MeTrfase"/>
</dbReference>
<feature type="transmembrane region" description="Helical" evidence="16">
    <location>
        <begin position="360"/>
        <end position="385"/>
    </location>
</feature>
<evidence type="ECO:0000256" key="3">
    <source>
        <dbReference type="ARBA" id="ARBA00022516"/>
    </source>
</evidence>
<feature type="compositionally biased region" description="Polar residues" evidence="15">
    <location>
        <begin position="52"/>
        <end position="63"/>
    </location>
</feature>
<keyword evidence="11 14" id="KW-0472">Membrane</keyword>
<keyword evidence="7 14" id="KW-0812">Transmembrane</keyword>
<evidence type="ECO:0000256" key="2">
    <source>
        <dbReference type="ARBA" id="ARBA00005189"/>
    </source>
</evidence>
<feature type="binding site" evidence="14">
    <location>
        <begin position="370"/>
        <end position="372"/>
    </location>
    <ligand>
        <name>S-adenosyl-L-methionine</name>
        <dbReference type="ChEBI" id="CHEBI:59789"/>
    </ligand>
</feature>
<dbReference type="PANTHER" id="PTHR15458">
    <property type="entry name" value="PHOSPHATIDYLETHANOLAMINE N-METHYLTRANSFERASE"/>
    <property type="match status" value="1"/>
</dbReference>
<feature type="transmembrane region" description="Helical" evidence="16">
    <location>
        <begin position="229"/>
        <end position="249"/>
    </location>
</feature>
<accession>A0AB34HRC6</accession>
<keyword evidence="13 14" id="KW-1208">Phospholipid metabolism</keyword>
<keyword evidence="3 14" id="KW-0444">Lipid biosynthesis</keyword>
<dbReference type="GO" id="GO:0006656">
    <property type="term" value="P:phosphatidylcholine biosynthetic process"/>
    <property type="evidence" value="ECO:0007669"/>
    <property type="project" value="UniProtKB-UniRule"/>
</dbReference>
<comment type="catalytic activity">
    <reaction evidence="14">
        <text>a 1,2-diacyl-sn-glycero-3-phospho-N-methylethanolamine + S-adenosyl-L-methionine = a 1,2-diacyl-sn-glycero-3-phospho-N,N-dimethylethanolamine + S-adenosyl-L-homocysteine + H(+)</text>
        <dbReference type="Rhea" id="RHEA:32735"/>
        <dbReference type="ChEBI" id="CHEBI:15378"/>
        <dbReference type="ChEBI" id="CHEBI:57856"/>
        <dbReference type="ChEBI" id="CHEBI:59789"/>
        <dbReference type="ChEBI" id="CHEBI:64572"/>
        <dbReference type="ChEBI" id="CHEBI:64573"/>
        <dbReference type="EC" id="2.1.1.71"/>
    </reaction>
</comment>
<feature type="compositionally biased region" description="Gly residues" evidence="15">
    <location>
        <begin position="77"/>
        <end position="86"/>
    </location>
</feature>
<dbReference type="AlphaFoldDB" id="A0AB34HRC6"/>
<dbReference type="PROSITE" id="PS51599">
    <property type="entry name" value="SAM_PEMT_PEM2"/>
    <property type="match status" value="1"/>
</dbReference>
<feature type="transmembrane region" description="Helical" evidence="16">
    <location>
        <begin position="422"/>
        <end position="451"/>
    </location>
</feature>
<evidence type="ECO:0000256" key="13">
    <source>
        <dbReference type="ARBA" id="ARBA00023264"/>
    </source>
</evidence>
<dbReference type="GO" id="GO:0005789">
    <property type="term" value="C:endoplasmic reticulum membrane"/>
    <property type="evidence" value="ECO:0007669"/>
    <property type="project" value="UniProtKB-SubCell"/>
</dbReference>
<feature type="binding site" evidence="14">
    <location>
        <begin position="452"/>
        <end position="453"/>
    </location>
    <ligand>
        <name>S-adenosyl-L-methionine</name>
        <dbReference type="ChEBI" id="CHEBI:59789"/>
    </ligand>
</feature>
<evidence type="ECO:0000256" key="16">
    <source>
        <dbReference type="SAM" id="Phobius"/>
    </source>
</evidence>
<keyword evidence="10 14" id="KW-0443">Lipid metabolism</keyword>
<comment type="catalytic activity">
    <reaction evidence="14">
        <text>a 1,2-diacyl-sn-glycero-3-phosphoethanolamine + S-adenosyl-L-methionine = a 1,2-diacyl-sn-glycero-3-phospho-N-methylethanolamine + S-adenosyl-L-homocysteine + H(+)</text>
        <dbReference type="Rhea" id="RHEA:11164"/>
        <dbReference type="ChEBI" id="CHEBI:15378"/>
        <dbReference type="ChEBI" id="CHEBI:57856"/>
        <dbReference type="ChEBI" id="CHEBI:59789"/>
        <dbReference type="ChEBI" id="CHEBI:64573"/>
        <dbReference type="ChEBI" id="CHEBI:64612"/>
        <dbReference type="EC" id="2.1.1.17"/>
    </reaction>
</comment>
<protein>
    <recommendedName>
        <fullName evidence="14">Phosphatidylethanolamine N-methyltransferase</fullName>
        <shortName evidence="14">PEAMT</shortName>
        <shortName evidence="14">PEMT</shortName>
        <ecNumber evidence="14">2.1.1.17</ecNumber>
        <ecNumber evidence="14">2.1.1.71</ecNumber>
    </recommendedName>
    <alternativeName>
        <fullName evidence="14">Phospholipid methyltransferase</fullName>
        <shortName evidence="14">PLMT</shortName>
    </alternativeName>
</protein>
<proteinExistence type="inferred from homology"/>
<name>A0AB34HRC6_ESCRO</name>
<dbReference type="EC" id="2.1.1.17" evidence="14"/>
<comment type="subcellular location">
    <subcellularLocation>
        <location evidence="14">Endoplasmic reticulum membrane</location>
        <topology evidence="14">Multi-pass membrane protein</topology>
    </subcellularLocation>
    <subcellularLocation>
        <location evidence="14">Mitochondrion membrane</location>
        <topology evidence="14">Multi-pass membrane protein</topology>
    </subcellularLocation>
    <text evidence="14">Found in endoplasmic reticulum where most PEMT activity is generated and in mitochondria.</text>
</comment>
<dbReference type="HAMAP" id="MF_03216">
    <property type="entry name" value="PLMT"/>
    <property type="match status" value="1"/>
</dbReference>
<dbReference type="GO" id="GO:0032259">
    <property type="term" value="P:methylation"/>
    <property type="evidence" value="ECO:0007669"/>
    <property type="project" value="UniProtKB-KW"/>
</dbReference>
<feature type="topological domain" description="Lumenal" evidence="14">
    <location>
        <begin position="387"/>
        <end position="429"/>
    </location>
</feature>
<keyword evidence="5 14" id="KW-0808">Transferase</keyword>
<gene>
    <name evidence="14" type="primary">PEMT</name>
    <name evidence="17" type="ORF">J1605_003501</name>
</gene>
<keyword evidence="9 14" id="KW-1133">Transmembrane helix</keyword>
<comment type="caution">
    <text evidence="14">Lacks conserved residue(s) required for the propagation of feature annotation.</text>
</comment>
<dbReference type="GO" id="GO:0004608">
    <property type="term" value="F:phosphatidylethanolamine N-methyltransferase activity"/>
    <property type="evidence" value="ECO:0007669"/>
    <property type="project" value="UniProtKB-UniRule"/>
</dbReference>
<feature type="topological domain" description="Cytoplasmic" evidence="14">
    <location>
        <begin position="451"/>
        <end position="471"/>
    </location>
</feature>
<comment type="caution">
    <text evidence="17">The sequence shown here is derived from an EMBL/GenBank/DDBJ whole genome shotgun (WGS) entry which is preliminary data.</text>
</comment>
<feature type="topological domain" description="Lumenal" evidence="14">
    <location>
        <begin position="217"/>
        <end position="228"/>
    </location>
</feature>
<evidence type="ECO:0000256" key="15">
    <source>
        <dbReference type="SAM" id="MobiDB-lite"/>
    </source>
</evidence>
<keyword evidence="18" id="KW-1185">Reference proteome</keyword>
<reference evidence="17 18" key="1">
    <citation type="submission" date="2022-11" db="EMBL/GenBank/DDBJ databases">
        <title>Whole genome sequence of Eschrichtius robustus ER-17-0199.</title>
        <authorList>
            <person name="Bruniche-Olsen A."/>
            <person name="Black A.N."/>
            <person name="Fields C.J."/>
            <person name="Walden K."/>
            <person name="Dewoody J.A."/>
        </authorList>
    </citation>
    <scope>NUCLEOTIDE SEQUENCE [LARGE SCALE GENOMIC DNA]</scope>
    <source>
        <strain evidence="17">ER-17-0199</strain>
        <tissue evidence="17">Blubber</tissue>
    </source>
</reference>
<evidence type="ECO:0000256" key="7">
    <source>
        <dbReference type="ARBA" id="ARBA00022692"/>
    </source>
</evidence>
<organism evidence="17 18">
    <name type="scientific">Eschrichtius robustus</name>
    <name type="common">California gray whale</name>
    <name type="synonym">Eschrichtius gibbosus</name>
    <dbReference type="NCBI Taxonomy" id="9764"/>
    <lineage>
        <taxon>Eukaryota</taxon>
        <taxon>Metazoa</taxon>
        <taxon>Chordata</taxon>
        <taxon>Craniata</taxon>
        <taxon>Vertebrata</taxon>
        <taxon>Euteleostomi</taxon>
        <taxon>Mammalia</taxon>
        <taxon>Eutheria</taxon>
        <taxon>Laurasiatheria</taxon>
        <taxon>Artiodactyla</taxon>
        <taxon>Whippomorpha</taxon>
        <taxon>Cetacea</taxon>
        <taxon>Mysticeti</taxon>
        <taxon>Eschrichtiidae</taxon>
        <taxon>Eschrichtius</taxon>
    </lineage>
</organism>
<dbReference type="PANTHER" id="PTHR15458:SF5">
    <property type="entry name" value="PHOSPHATIDYLETHANOLAMINE N-METHYLTRANSFERASE"/>
    <property type="match status" value="1"/>
</dbReference>